<evidence type="ECO:0000313" key="2">
    <source>
        <dbReference type="Proteomes" id="UP000554482"/>
    </source>
</evidence>
<sequence length="65" mass="7276">MAMCCKGMRLQEEEPLIHITSFSASPLWWKIHEMQHTIEALEVIAENTTLSSNIACASGQACRDI</sequence>
<name>A0A7J6UY28_THATH</name>
<proteinExistence type="predicted"/>
<dbReference type="Proteomes" id="UP000554482">
    <property type="component" value="Unassembled WGS sequence"/>
</dbReference>
<keyword evidence="2" id="KW-1185">Reference proteome</keyword>
<reference evidence="1 2" key="1">
    <citation type="submission" date="2020-06" db="EMBL/GenBank/DDBJ databases">
        <title>Transcriptomic and genomic resources for Thalictrum thalictroides and T. hernandezii: Facilitating candidate gene discovery in an emerging model plant lineage.</title>
        <authorList>
            <person name="Arias T."/>
            <person name="Riano-Pachon D.M."/>
            <person name="Di Stilio V.S."/>
        </authorList>
    </citation>
    <scope>NUCLEOTIDE SEQUENCE [LARGE SCALE GENOMIC DNA]</scope>
    <source>
        <strain evidence="2">cv. WT478/WT964</strain>
        <tissue evidence="1">Leaves</tissue>
    </source>
</reference>
<accession>A0A7J6UY28</accession>
<gene>
    <name evidence="1" type="ORF">FRX31_032937</name>
</gene>
<protein>
    <submittedName>
        <fullName evidence="1">Uncharacterized protein</fullName>
    </submittedName>
</protein>
<dbReference type="AlphaFoldDB" id="A0A7J6UY28"/>
<organism evidence="1 2">
    <name type="scientific">Thalictrum thalictroides</name>
    <name type="common">Rue-anemone</name>
    <name type="synonym">Anemone thalictroides</name>
    <dbReference type="NCBI Taxonomy" id="46969"/>
    <lineage>
        <taxon>Eukaryota</taxon>
        <taxon>Viridiplantae</taxon>
        <taxon>Streptophyta</taxon>
        <taxon>Embryophyta</taxon>
        <taxon>Tracheophyta</taxon>
        <taxon>Spermatophyta</taxon>
        <taxon>Magnoliopsida</taxon>
        <taxon>Ranunculales</taxon>
        <taxon>Ranunculaceae</taxon>
        <taxon>Thalictroideae</taxon>
        <taxon>Thalictrum</taxon>
    </lineage>
</organism>
<comment type="caution">
    <text evidence="1">The sequence shown here is derived from an EMBL/GenBank/DDBJ whole genome shotgun (WGS) entry which is preliminary data.</text>
</comment>
<evidence type="ECO:0000313" key="1">
    <source>
        <dbReference type="EMBL" id="KAF5177479.1"/>
    </source>
</evidence>
<dbReference type="EMBL" id="JABWDY010041342">
    <property type="protein sequence ID" value="KAF5177479.1"/>
    <property type="molecule type" value="Genomic_DNA"/>
</dbReference>